<organism evidence="2 3">
    <name type="scientific">Chryseosolibacter histidini</name>
    <dbReference type="NCBI Taxonomy" id="2782349"/>
    <lineage>
        <taxon>Bacteria</taxon>
        <taxon>Pseudomonadati</taxon>
        <taxon>Bacteroidota</taxon>
        <taxon>Cytophagia</taxon>
        <taxon>Cytophagales</taxon>
        <taxon>Chryseotaleaceae</taxon>
        <taxon>Chryseosolibacter</taxon>
    </lineage>
</organism>
<protein>
    <submittedName>
        <fullName evidence="2">STAS/SEC14 domain-containing protein</fullName>
    </submittedName>
</protein>
<dbReference type="Gene3D" id="3.40.970.30">
    <property type="entry name" value="yp_829618.1 like domains"/>
    <property type="match status" value="1"/>
</dbReference>
<feature type="domain" description="DUF7793" evidence="1">
    <location>
        <begin position="13"/>
        <end position="124"/>
    </location>
</feature>
<name>A0AAP2GH39_9BACT</name>
<dbReference type="Proteomes" id="UP001319200">
    <property type="component" value="Unassembled WGS sequence"/>
</dbReference>
<evidence type="ECO:0000313" key="3">
    <source>
        <dbReference type="Proteomes" id="UP001319200"/>
    </source>
</evidence>
<reference evidence="2 3" key="1">
    <citation type="submission" date="2021-05" db="EMBL/GenBank/DDBJ databases">
        <title>A Polyphasic approach of four new species of the genus Ohtaekwangia: Ohtaekwangia histidinii sp. nov., Ohtaekwangia cretensis sp. nov., Ohtaekwangia indiensis sp. nov., Ohtaekwangia reichenbachii sp. nov. from diverse environment.</title>
        <authorList>
            <person name="Octaviana S."/>
        </authorList>
    </citation>
    <scope>NUCLEOTIDE SEQUENCE [LARGE SCALE GENOMIC DNA]</scope>
    <source>
        <strain evidence="2 3">PWU4</strain>
    </source>
</reference>
<evidence type="ECO:0000313" key="2">
    <source>
        <dbReference type="EMBL" id="MBT1695616.1"/>
    </source>
</evidence>
<dbReference type="Gene3D" id="3.40.1680.10">
    <property type="entry name" value="yp_829618.1 domain like"/>
    <property type="match status" value="1"/>
</dbReference>
<dbReference type="InterPro" id="IPR056695">
    <property type="entry name" value="DUF7793"/>
</dbReference>
<dbReference type="AlphaFoldDB" id="A0AAP2GH39"/>
<accession>A0AAP2GH39</accession>
<keyword evidence="3" id="KW-1185">Reference proteome</keyword>
<comment type="caution">
    <text evidence="2">The sequence shown here is derived from an EMBL/GenBank/DDBJ whole genome shotgun (WGS) entry which is preliminary data.</text>
</comment>
<dbReference type="EMBL" id="JAHESF010000002">
    <property type="protein sequence ID" value="MBT1695616.1"/>
    <property type="molecule type" value="Genomic_DNA"/>
</dbReference>
<sequence length="128" mass="14683">MKSNYFQNQFAEYWLEDGVLFFIYKPGTSMNLEAAKQVVKDRLEVQRGESYPVFCDMRGIKDSDKPARDFLAKEGSSLVRSVAVLTDSPVTKIMLNFYLTISKPLVPTKMFTDKDQALEYLKHLTVQA</sequence>
<proteinExistence type="predicted"/>
<evidence type="ECO:0000259" key="1">
    <source>
        <dbReference type="Pfam" id="PF25056"/>
    </source>
</evidence>
<dbReference type="RefSeq" id="WP_254160120.1">
    <property type="nucleotide sequence ID" value="NZ_JAHESF010000002.1"/>
</dbReference>
<dbReference type="Pfam" id="PF25056">
    <property type="entry name" value="DUF7793"/>
    <property type="match status" value="1"/>
</dbReference>
<gene>
    <name evidence="2" type="ORF">KK083_01930</name>
</gene>